<name>A0AAN5R5U6_LEGPN</name>
<dbReference type="EMBL" id="DACSEI010000026">
    <property type="protein sequence ID" value="HAT1597054.1"/>
    <property type="molecule type" value="Genomic_DNA"/>
</dbReference>
<accession>A0AAN5R5U6</accession>
<dbReference type="Pfam" id="PF13304">
    <property type="entry name" value="AAA_21"/>
    <property type="match status" value="1"/>
</dbReference>
<dbReference type="PANTHER" id="PTHR40396:SF1">
    <property type="entry name" value="ATPASE AAA-TYPE CORE DOMAIN-CONTAINING PROTEIN"/>
    <property type="match status" value="1"/>
</dbReference>
<dbReference type="AlphaFoldDB" id="A0AAN5R5U6"/>
<dbReference type="PANTHER" id="PTHR40396">
    <property type="entry name" value="ATPASE-LIKE PROTEIN"/>
    <property type="match status" value="1"/>
</dbReference>
<dbReference type="Gene3D" id="3.40.50.300">
    <property type="entry name" value="P-loop containing nucleotide triphosphate hydrolases"/>
    <property type="match status" value="1"/>
</dbReference>
<gene>
    <name evidence="2" type="ORF">I8Y58_002291</name>
</gene>
<proteinExistence type="predicted"/>
<sequence length="420" mass="48445">MLIEFNVSNFRSIYGKQTFSMVAGHGSELEENLITDASEGRIRLVRAAVIYGANASGKSNLLSALAFMRMFVNKSAKESQHGEMIPIDSFLFDPNNFNKPSEFEITFIKNEVMYQYGFVLDVNQIFEEWLFAYPFGKAQRWFSRVYDTENKKYSWSFSKFFKGGNQVKDLTLKNVLFLSNAVKLNNQQLIPVYDWFQNDLMLIDSANTRTFNFKASIELLKTPEGKNELLKMMATADPSIADIKLDLKKPNEEEIKLPSTMPPEIQNYFKQEIMNKDHPIIHFSHAENILLDLMEESDGTRRLLAFAGKWINAIKNGSVLIVDELDNSLHPLIVRFLVKLICNPETNKNNAQLIFSTHDTSLLDSDAFRRDQIWFVEKDELNSTRLYPLLEFSPRKHEAIGKGYLQGRYGALPYIGQWMF</sequence>
<organism evidence="2 3">
    <name type="scientific">Legionella pneumophila</name>
    <dbReference type="NCBI Taxonomy" id="446"/>
    <lineage>
        <taxon>Bacteria</taxon>
        <taxon>Pseudomonadati</taxon>
        <taxon>Pseudomonadota</taxon>
        <taxon>Gammaproteobacteria</taxon>
        <taxon>Legionellales</taxon>
        <taxon>Legionellaceae</taxon>
        <taxon>Legionella</taxon>
    </lineage>
</organism>
<keyword evidence="2" id="KW-0067">ATP-binding</keyword>
<dbReference type="CDD" id="cd00267">
    <property type="entry name" value="ABC_ATPase"/>
    <property type="match status" value="1"/>
</dbReference>
<reference evidence="2" key="1">
    <citation type="journal article" date="2018" name="Genome Biol.">
        <title>SKESA: strategic k-mer extension for scrupulous assemblies.</title>
        <authorList>
            <person name="Souvorov A."/>
            <person name="Agarwala R."/>
            <person name="Lipman D.J."/>
        </authorList>
    </citation>
    <scope>NUCLEOTIDE SEQUENCE</scope>
    <source>
        <strain evidence="2">D3612</strain>
    </source>
</reference>
<dbReference type="Proteomes" id="UP000861567">
    <property type="component" value="Unassembled WGS sequence"/>
</dbReference>
<dbReference type="InterPro" id="IPR003959">
    <property type="entry name" value="ATPase_AAA_core"/>
</dbReference>
<dbReference type="InterPro" id="IPR027417">
    <property type="entry name" value="P-loop_NTPase"/>
</dbReference>
<feature type="domain" description="ATPase AAA-type core" evidence="1">
    <location>
        <begin position="48"/>
        <end position="364"/>
    </location>
</feature>
<keyword evidence="2" id="KW-0547">Nucleotide-binding</keyword>
<dbReference type="RefSeq" id="WP_044497903.1">
    <property type="nucleotide sequence ID" value="NZ_CDDZ01000067.1"/>
</dbReference>
<evidence type="ECO:0000313" key="3">
    <source>
        <dbReference type="Proteomes" id="UP000861567"/>
    </source>
</evidence>
<evidence type="ECO:0000259" key="1">
    <source>
        <dbReference type="Pfam" id="PF13304"/>
    </source>
</evidence>
<comment type="caution">
    <text evidence="2">The sequence shown here is derived from an EMBL/GenBank/DDBJ whole genome shotgun (WGS) entry which is preliminary data.</text>
</comment>
<reference evidence="2" key="2">
    <citation type="submission" date="2020-11" db="EMBL/GenBank/DDBJ databases">
        <authorList>
            <consortium name="NCBI Pathogen Detection Project"/>
        </authorList>
    </citation>
    <scope>NUCLEOTIDE SEQUENCE</scope>
    <source>
        <strain evidence="2">D3612</strain>
    </source>
</reference>
<dbReference type="SUPFAM" id="SSF52540">
    <property type="entry name" value="P-loop containing nucleoside triphosphate hydrolases"/>
    <property type="match status" value="1"/>
</dbReference>
<dbReference type="GO" id="GO:0016887">
    <property type="term" value="F:ATP hydrolysis activity"/>
    <property type="evidence" value="ECO:0007669"/>
    <property type="project" value="InterPro"/>
</dbReference>
<dbReference type="GO" id="GO:0005524">
    <property type="term" value="F:ATP binding"/>
    <property type="evidence" value="ECO:0007669"/>
    <property type="project" value="UniProtKB-KW"/>
</dbReference>
<protein>
    <submittedName>
        <fullName evidence="2">ATP-binding protein</fullName>
    </submittedName>
</protein>
<evidence type="ECO:0000313" key="2">
    <source>
        <dbReference type="EMBL" id="HAT1597054.1"/>
    </source>
</evidence>